<dbReference type="Pfam" id="PF00561">
    <property type="entry name" value="Abhydrolase_1"/>
    <property type="match status" value="1"/>
</dbReference>
<accession>A0A2M9ZAV0</accession>
<evidence type="ECO:0000259" key="1">
    <source>
        <dbReference type="Pfam" id="PF00561"/>
    </source>
</evidence>
<dbReference type="Gene3D" id="3.40.50.1820">
    <property type="entry name" value="alpha/beta hydrolase"/>
    <property type="match status" value="1"/>
</dbReference>
<dbReference type="PANTHER" id="PTHR43798:SF33">
    <property type="entry name" value="HYDROLASE, PUTATIVE (AFU_ORTHOLOGUE AFUA_2G14860)-RELATED"/>
    <property type="match status" value="1"/>
</dbReference>
<evidence type="ECO:0000313" key="3">
    <source>
        <dbReference type="Proteomes" id="UP000231912"/>
    </source>
</evidence>
<dbReference type="InterPro" id="IPR029058">
    <property type="entry name" value="AB_hydrolase_fold"/>
</dbReference>
<dbReference type="InterPro" id="IPR050266">
    <property type="entry name" value="AB_hydrolase_sf"/>
</dbReference>
<dbReference type="GO" id="GO:0016020">
    <property type="term" value="C:membrane"/>
    <property type="evidence" value="ECO:0007669"/>
    <property type="project" value="TreeGrafter"/>
</dbReference>
<proteinExistence type="predicted"/>
<dbReference type="EMBL" id="NPDT01000005">
    <property type="protein sequence ID" value="PJZ65472.1"/>
    <property type="molecule type" value="Genomic_DNA"/>
</dbReference>
<dbReference type="PROSITE" id="PS51257">
    <property type="entry name" value="PROKAR_LIPOPROTEIN"/>
    <property type="match status" value="1"/>
</dbReference>
<keyword evidence="2" id="KW-0378">Hydrolase</keyword>
<feature type="domain" description="AB hydrolase-1" evidence="1">
    <location>
        <begin position="68"/>
        <end position="180"/>
    </location>
</feature>
<dbReference type="RefSeq" id="WP_100759424.1">
    <property type="nucleotide sequence ID" value="NZ_NPDT01000005.1"/>
</dbReference>
<comment type="caution">
    <text evidence="2">The sequence shown here is derived from an EMBL/GenBank/DDBJ whole genome shotgun (WGS) entry which is preliminary data.</text>
</comment>
<organism evidence="2 3">
    <name type="scientific">Leptospira wolffii</name>
    <dbReference type="NCBI Taxonomy" id="409998"/>
    <lineage>
        <taxon>Bacteria</taxon>
        <taxon>Pseudomonadati</taxon>
        <taxon>Spirochaetota</taxon>
        <taxon>Spirochaetia</taxon>
        <taxon>Leptospirales</taxon>
        <taxon>Leptospiraceae</taxon>
        <taxon>Leptospira</taxon>
    </lineage>
</organism>
<protein>
    <submittedName>
        <fullName evidence="2">Alpha/beta hydrolase</fullName>
    </submittedName>
</protein>
<name>A0A2M9ZAV0_9LEPT</name>
<dbReference type="AlphaFoldDB" id="A0A2M9ZAV0"/>
<dbReference type="InterPro" id="IPR000073">
    <property type="entry name" value="AB_hydrolase_1"/>
</dbReference>
<gene>
    <name evidence="2" type="ORF">CH371_13890</name>
</gene>
<dbReference type="GO" id="GO:0016787">
    <property type="term" value="F:hydrolase activity"/>
    <property type="evidence" value="ECO:0007669"/>
    <property type="project" value="UniProtKB-KW"/>
</dbReference>
<evidence type="ECO:0000313" key="2">
    <source>
        <dbReference type="EMBL" id="PJZ65472.1"/>
    </source>
</evidence>
<dbReference type="SUPFAM" id="SSF53474">
    <property type="entry name" value="alpha/beta-Hydrolases"/>
    <property type="match status" value="1"/>
</dbReference>
<dbReference type="PRINTS" id="PR00111">
    <property type="entry name" value="ABHYDROLASE"/>
</dbReference>
<reference evidence="2 3" key="1">
    <citation type="submission" date="2017-07" db="EMBL/GenBank/DDBJ databases">
        <title>Leptospira spp. isolated from tropical soils.</title>
        <authorList>
            <person name="Thibeaux R."/>
            <person name="Iraola G."/>
            <person name="Ferres I."/>
            <person name="Bierque E."/>
            <person name="Girault D."/>
            <person name="Soupe-Gilbert M.-E."/>
            <person name="Picardeau M."/>
            <person name="Goarant C."/>
        </authorList>
    </citation>
    <scope>NUCLEOTIDE SEQUENCE [LARGE SCALE GENOMIC DNA]</scope>
    <source>
        <strain evidence="2 3">FH2-C-A2</strain>
    </source>
</reference>
<sequence length="283" mass="32042">MQIFRILIPIFLIGIGCAPYEEMSMSGEEALLRLKASGASYREFPIIPEDDSIHWIVQGCEEGSIRKVLVFVHGSPGNWANYLRYFEDPELQKKYCLLGMDRPGFGKSPKAIPDVNAQAEKLVTSLYSILGNEKKKNIILLGHSYGGPIAARMAVISPDRIRSLVLLAPAMNPETEEVRWYNRIAKIIGPLLGKDWKNSNEEMLPLKEQLTEIAPDWKKIQADTIVVQGEEDGLVSPENLEFVRKNFPPQRILKTYLLTGEGHFIPWKRFDLVKKILIEDLAP</sequence>
<dbReference type="Proteomes" id="UP000231912">
    <property type="component" value="Unassembled WGS sequence"/>
</dbReference>
<dbReference type="PANTHER" id="PTHR43798">
    <property type="entry name" value="MONOACYLGLYCEROL LIPASE"/>
    <property type="match status" value="1"/>
</dbReference>